<evidence type="ECO:0000313" key="3">
    <source>
        <dbReference type="EMBL" id="MEX1669589.1"/>
    </source>
</evidence>
<proteinExistence type="predicted"/>
<feature type="domain" description="AMP-binding enzyme C-terminal" evidence="2">
    <location>
        <begin position="424"/>
        <end position="499"/>
    </location>
</feature>
<dbReference type="GO" id="GO:0016874">
    <property type="term" value="F:ligase activity"/>
    <property type="evidence" value="ECO:0007669"/>
    <property type="project" value="UniProtKB-KW"/>
</dbReference>
<dbReference type="PANTHER" id="PTHR43201:SF32">
    <property type="entry name" value="2-SUCCINYLBENZOATE--COA LIGASE, CHLOROPLASTIC_PEROXISOMAL"/>
    <property type="match status" value="1"/>
</dbReference>
<evidence type="ECO:0000313" key="4">
    <source>
        <dbReference type="Proteomes" id="UP001557485"/>
    </source>
</evidence>
<protein>
    <submittedName>
        <fullName evidence="3">Long-chain fatty acid--CoA ligase</fullName>
    </submittedName>
</protein>
<dbReference type="InterPro" id="IPR020845">
    <property type="entry name" value="AMP-binding_CS"/>
</dbReference>
<dbReference type="Pfam" id="PF00501">
    <property type="entry name" value="AMP-binding"/>
    <property type="match status" value="1"/>
</dbReference>
<organism evidence="3 4">
    <name type="scientific">Zhongshania guokunii</name>
    <dbReference type="NCBI Taxonomy" id="641783"/>
    <lineage>
        <taxon>Bacteria</taxon>
        <taxon>Pseudomonadati</taxon>
        <taxon>Pseudomonadota</taxon>
        <taxon>Gammaproteobacteria</taxon>
        <taxon>Cellvibrionales</taxon>
        <taxon>Spongiibacteraceae</taxon>
        <taxon>Zhongshania</taxon>
    </lineage>
</organism>
<dbReference type="InterPro" id="IPR025110">
    <property type="entry name" value="AMP-bd_C"/>
</dbReference>
<feature type="domain" description="AMP-dependent synthetase/ligase" evidence="1">
    <location>
        <begin position="8"/>
        <end position="374"/>
    </location>
</feature>
<dbReference type="Gene3D" id="3.30.300.30">
    <property type="match status" value="1"/>
</dbReference>
<dbReference type="PANTHER" id="PTHR43201">
    <property type="entry name" value="ACYL-COA SYNTHETASE"/>
    <property type="match status" value="1"/>
</dbReference>
<evidence type="ECO:0000259" key="1">
    <source>
        <dbReference type="Pfam" id="PF00501"/>
    </source>
</evidence>
<dbReference type="InterPro" id="IPR042099">
    <property type="entry name" value="ANL_N_sf"/>
</dbReference>
<evidence type="ECO:0000259" key="2">
    <source>
        <dbReference type="Pfam" id="PF13193"/>
    </source>
</evidence>
<dbReference type="NCBIfam" id="NF004837">
    <property type="entry name" value="PRK06187.1"/>
    <property type="match status" value="1"/>
</dbReference>
<dbReference type="Pfam" id="PF13193">
    <property type="entry name" value="AMP-binding_C"/>
    <property type="match status" value="1"/>
</dbReference>
<keyword evidence="3" id="KW-0436">Ligase</keyword>
<dbReference type="CDD" id="cd17631">
    <property type="entry name" value="FACL_FadD13-like"/>
    <property type="match status" value="1"/>
</dbReference>
<dbReference type="PROSITE" id="PS00455">
    <property type="entry name" value="AMP_BINDING"/>
    <property type="match status" value="1"/>
</dbReference>
<reference evidence="3 4" key="1">
    <citation type="journal article" date="2011" name="Int. J. Syst. Evol. Microbiol.">
        <title>Zhongshania antarctica gen. nov., sp. nov. and Zhongshania guokunii sp. nov., gammaproteobacteria respectively isolated from coastal attached (fast) ice and surface seawater of the Antarctic.</title>
        <authorList>
            <person name="Li H.J."/>
            <person name="Zhang X.Y."/>
            <person name="Chen C.X."/>
            <person name="Zhang Y.J."/>
            <person name="Gao Z.M."/>
            <person name="Yu Y."/>
            <person name="Chen X.L."/>
            <person name="Chen B."/>
            <person name="Zhang Y.Z."/>
        </authorList>
    </citation>
    <scope>NUCLEOTIDE SEQUENCE [LARGE SCALE GENOMIC DNA]</scope>
    <source>
        <strain evidence="3 4">ZS6-22T</strain>
    </source>
</reference>
<dbReference type="InterPro" id="IPR045851">
    <property type="entry name" value="AMP-bd_C_sf"/>
</dbReference>
<dbReference type="Proteomes" id="UP001557485">
    <property type="component" value="Unassembled WGS sequence"/>
</dbReference>
<keyword evidence="4" id="KW-1185">Reference proteome</keyword>
<name>A0ABV3U6T1_9GAMM</name>
<gene>
    <name evidence="3" type="ORF">AB4876_11770</name>
</gene>
<dbReference type="EMBL" id="JBFRYA010000009">
    <property type="protein sequence ID" value="MEX1669589.1"/>
    <property type="molecule type" value="Genomic_DNA"/>
</dbReference>
<sequence length="518" mass="55748">MQFTQGLHRAVQQQPNAIATIQGDRQQSFQQLHDRVVRFAGALKAQGFAAGDRIAILSLNSDRYLEAYLAIAWLGAVVNPINFRWSNAEIIYSLNDSNSVALIIDDNFAPQAADIKAGTRSLRSIFYNGEQSAPADMLSCNALIDTATPIPDAEAGGDDLLGVFYTGGTTGAPKGVMLSHANVFSSGLALLSEHLFAEQAVGLHAAPMFHLADMMVSISLLIRGGRHVFLPAFRPEAVLALTQQHGITDLLLVPAMLQMVVDCPEFGNFNTSSVRNIVYGASPASEPLLDRTLQNFPTAALTQVYGMTEMAAVMTVLPPAMHTADAREFGRLRSGGRAAHHVQVRIVDEHDTELTRGEVGEIIVRGPNLMQGYLNQAETTAETLRNGWMHTGDVGYMDANGYVFIVDRSKDMIISGGENVYSAEVENAIVKHPAIASAAVIGIPCAEMGEKVHAALVLKAGANITQEELYAHCKTLIAGYKCPRSISLLDALPISGAGKVLKTELRKPFWEGKARSIG</sequence>
<accession>A0ABV3U6T1</accession>
<dbReference type="InterPro" id="IPR000873">
    <property type="entry name" value="AMP-dep_synth/lig_dom"/>
</dbReference>
<dbReference type="Gene3D" id="3.40.50.12780">
    <property type="entry name" value="N-terminal domain of ligase-like"/>
    <property type="match status" value="1"/>
</dbReference>
<dbReference type="RefSeq" id="WP_368381855.1">
    <property type="nucleotide sequence ID" value="NZ_JBFRYA010000009.1"/>
</dbReference>
<comment type="caution">
    <text evidence="3">The sequence shown here is derived from an EMBL/GenBank/DDBJ whole genome shotgun (WGS) entry which is preliminary data.</text>
</comment>
<dbReference type="SUPFAM" id="SSF56801">
    <property type="entry name" value="Acetyl-CoA synthetase-like"/>
    <property type="match status" value="1"/>
</dbReference>